<dbReference type="Gene3D" id="3.30.930.10">
    <property type="entry name" value="Bira Bifunctional Protein, Domain 2"/>
    <property type="match status" value="1"/>
</dbReference>
<dbReference type="Gene3D" id="3.40.50.800">
    <property type="entry name" value="Anticodon-binding domain"/>
    <property type="match status" value="1"/>
</dbReference>
<accession>A0A0G0WN88</accession>
<evidence type="ECO:0000256" key="2">
    <source>
        <dbReference type="ARBA" id="ARBA00013163"/>
    </source>
</evidence>
<dbReference type="GO" id="GO:0004829">
    <property type="term" value="F:threonine-tRNA ligase activity"/>
    <property type="evidence" value="ECO:0007669"/>
    <property type="project" value="UniProtKB-UniRule"/>
</dbReference>
<evidence type="ECO:0000256" key="8">
    <source>
        <dbReference type="ARBA" id="ARBA00022917"/>
    </source>
</evidence>
<dbReference type="CDD" id="cd00771">
    <property type="entry name" value="ThrRS_core"/>
    <property type="match status" value="1"/>
</dbReference>
<name>A0A0G0WN88_9BACT</name>
<keyword evidence="6" id="KW-0862">Zinc</keyword>
<dbReference type="EC" id="6.1.1.3" evidence="2 11"/>
<dbReference type="GO" id="GO:0006435">
    <property type="term" value="P:threonyl-tRNA aminoacylation"/>
    <property type="evidence" value="ECO:0007669"/>
    <property type="project" value="UniProtKB-UniRule"/>
</dbReference>
<sequence>MDRNKPKSHQQIGQEQDLFSFSDLVGSGLPLFAPKGATLRRVLQQYIEEMLKKEGYDFVWIPHIAKKDLYEKSGHLEKFSEDMFPPIKSKDREYILKPANCPHHIQIFARKQFSYREMPQRYAESTTQYRSEQSGELEGLSRVLGLTLDDAHVFCRPDQVKEEFRRALEINKQMLKDFNLEYWIRLSAWDPKNHQKYLGDEKIWEEMQDLMAEALTELGIEYKKVEGEAAFYGPKMDLMVTYSLGKPWQLSTIQVDFNLPERFDISYIDESGKKIRPVMLHRATFGSYERFLAMIIEHYQGAFPTWLSPVQVQIVPITDRNLKYGQNVLEQLKSSDIRVELDSRAETMQAKIRDAQMQKIPYMLIIGDREEKEGKVAVRTRNGKDLGVIALSDFIAQISGEIANRKS</sequence>
<keyword evidence="5" id="KW-0547">Nucleotide-binding</keyword>
<dbReference type="AlphaFoldDB" id="A0A0G0WN88"/>
<dbReference type="InterPro" id="IPR047246">
    <property type="entry name" value="ThrRS_anticodon"/>
</dbReference>
<dbReference type="InterPro" id="IPR045864">
    <property type="entry name" value="aa-tRNA-synth_II/BPL/LPL"/>
</dbReference>
<comment type="catalytic activity">
    <reaction evidence="10">
        <text>tRNA(Thr) + L-threonine + ATP = L-threonyl-tRNA(Thr) + AMP + diphosphate + H(+)</text>
        <dbReference type="Rhea" id="RHEA:24624"/>
        <dbReference type="Rhea" id="RHEA-COMP:9670"/>
        <dbReference type="Rhea" id="RHEA-COMP:9704"/>
        <dbReference type="ChEBI" id="CHEBI:15378"/>
        <dbReference type="ChEBI" id="CHEBI:30616"/>
        <dbReference type="ChEBI" id="CHEBI:33019"/>
        <dbReference type="ChEBI" id="CHEBI:57926"/>
        <dbReference type="ChEBI" id="CHEBI:78442"/>
        <dbReference type="ChEBI" id="CHEBI:78534"/>
        <dbReference type="ChEBI" id="CHEBI:456215"/>
        <dbReference type="EC" id="6.1.1.3"/>
    </reaction>
</comment>
<evidence type="ECO:0000256" key="3">
    <source>
        <dbReference type="ARBA" id="ARBA00022598"/>
    </source>
</evidence>
<dbReference type="InterPro" id="IPR036621">
    <property type="entry name" value="Anticodon-bd_dom_sf"/>
</dbReference>
<dbReference type="InterPro" id="IPR006195">
    <property type="entry name" value="aa-tRNA-synth_II"/>
</dbReference>
<feature type="domain" description="Aminoacyl-transfer RNA synthetases class-II family profile" evidence="12">
    <location>
        <begin position="34"/>
        <end position="304"/>
    </location>
</feature>
<dbReference type="CDD" id="cd00860">
    <property type="entry name" value="ThrRS_anticodon"/>
    <property type="match status" value="1"/>
</dbReference>
<evidence type="ECO:0000313" key="13">
    <source>
        <dbReference type="EMBL" id="KKS14250.1"/>
    </source>
</evidence>
<dbReference type="GO" id="GO:0005737">
    <property type="term" value="C:cytoplasm"/>
    <property type="evidence" value="ECO:0007669"/>
    <property type="project" value="UniProtKB-UniRule"/>
</dbReference>
<keyword evidence="3 13" id="KW-0436">Ligase</keyword>
<evidence type="ECO:0000256" key="11">
    <source>
        <dbReference type="NCBIfam" id="TIGR00418"/>
    </source>
</evidence>
<evidence type="ECO:0000259" key="12">
    <source>
        <dbReference type="PROSITE" id="PS50862"/>
    </source>
</evidence>
<comment type="caution">
    <text evidence="13">The sequence shown here is derived from an EMBL/GenBank/DDBJ whole genome shotgun (WGS) entry which is preliminary data.</text>
</comment>
<dbReference type="PANTHER" id="PTHR11451">
    <property type="entry name" value="THREONINE-TRNA LIGASE"/>
    <property type="match status" value="1"/>
</dbReference>
<reference evidence="13 14" key="1">
    <citation type="journal article" date="2015" name="Nature">
        <title>rRNA introns, odd ribosomes, and small enigmatic genomes across a large radiation of phyla.</title>
        <authorList>
            <person name="Brown C.T."/>
            <person name="Hug L.A."/>
            <person name="Thomas B.C."/>
            <person name="Sharon I."/>
            <person name="Castelle C.J."/>
            <person name="Singh A."/>
            <person name="Wilkins M.J."/>
            <person name="Williams K.H."/>
            <person name="Banfield J.F."/>
        </authorList>
    </citation>
    <scope>NUCLEOTIDE SEQUENCE [LARGE SCALE GENOMIC DNA]</scope>
</reference>
<keyword evidence="4" id="KW-0479">Metal-binding</keyword>
<dbReference type="InterPro" id="IPR004154">
    <property type="entry name" value="Anticodon-bd"/>
</dbReference>
<dbReference type="GO" id="GO:0046872">
    <property type="term" value="F:metal ion binding"/>
    <property type="evidence" value="ECO:0007669"/>
    <property type="project" value="UniProtKB-KW"/>
</dbReference>
<dbReference type="Pfam" id="PF00587">
    <property type="entry name" value="tRNA-synt_2b"/>
    <property type="match status" value="1"/>
</dbReference>
<dbReference type="GO" id="GO:0005524">
    <property type="term" value="F:ATP binding"/>
    <property type="evidence" value="ECO:0007669"/>
    <property type="project" value="UniProtKB-KW"/>
</dbReference>
<keyword evidence="7" id="KW-0067">ATP-binding</keyword>
<evidence type="ECO:0000313" key="14">
    <source>
        <dbReference type="Proteomes" id="UP000034753"/>
    </source>
</evidence>
<evidence type="ECO:0000256" key="5">
    <source>
        <dbReference type="ARBA" id="ARBA00022741"/>
    </source>
</evidence>
<evidence type="ECO:0000256" key="7">
    <source>
        <dbReference type="ARBA" id="ARBA00022840"/>
    </source>
</evidence>
<keyword evidence="9" id="KW-0030">Aminoacyl-tRNA synthetase</keyword>
<dbReference type="SUPFAM" id="SSF52954">
    <property type="entry name" value="Class II aaRS ABD-related"/>
    <property type="match status" value="1"/>
</dbReference>
<dbReference type="Pfam" id="PF03129">
    <property type="entry name" value="HGTP_anticodon"/>
    <property type="match status" value="1"/>
</dbReference>
<evidence type="ECO:0000256" key="4">
    <source>
        <dbReference type="ARBA" id="ARBA00022723"/>
    </source>
</evidence>
<evidence type="ECO:0000256" key="1">
    <source>
        <dbReference type="ARBA" id="ARBA00008226"/>
    </source>
</evidence>
<evidence type="ECO:0000256" key="9">
    <source>
        <dbReference type="ARBA" id="ARBA00023146"/>
    </source>
</evidence>
<dbReference type="InterPro" id="IPR002320">
    <property type="entry name" value="Thr-tRNA-ligase_IIa"/>
</dbReference>
<protein>
    <recommendedName>
        <fullName evidence="2 11">Threonine--tRNA ligase</fullName>
        <ecNumber evidence="2 11">6.1.1.3</ecNumber>
    </recommendedName>
</protein>
<keyword evidence="8" id="KW-0648">Protein biosynthesis</keyword>
<dbReference type="Proteomes" id="UP000034753">
    <property type="component" value="Unassembled WGS sequence"/>
</dbReference>
<organism evidence="13 14">
    <name type="scientific">Candidatus Daviesbacteria bacterium GW2011_GWB1_41_5</name>
    <dbReference type="NCBI Taxonomy" id="1618429"/>
    <lineage>
        <taxon>Bacteria</taxon>
        <taxon>Candidatus Daviesiibacteriota</taxon>
    </lineage>
</organism>
<dbReference type="FunFam" id="3.40.50.800:FF:000001">
    <property type="entry name" value="Threonine--tRNA ligase"/>
    <property type="match status" value="1"/>
</dbReference>
<dbReference type="FunFam" id="3.30.930.10:FF:000002">
    <property type="entry name" value="Threonine--tRNA ligase"/>
    <property type="match status" value="1"/>
</dbReference>
<comment type="similarity">
    <text evidence="1">Belongs to the class-II aminoacyl-tRNA synthetase family.</text>
</comment>
<dbReference type="PRINTS" id="PR01047">
    <property type="entry name" value="TRNASYNTHTHR"/>
</dbReference>
<evidence type="ECO:0000256" key="6">
    <source>
        <dbReference type="ARBA" id="ARBA00022833"/>
    </source>
</evidence>
<dbReference type="PATRIC" id="fig|1618429.3.peg.143"/>
<dbReference type="SUPFAM" id="SSF55681">
    <property type="entry name" value="Class II aaRS and biotin synthetases"/>
    <property type="match status" value="1"/>
</dbReference>
<dbReference type="InterPro" id="IPR002314">
    <property type="entry name" value="aa-tRNA-synt_IIb"/>
</dbReference>
<dbReference type="NCBIfam" id="TIGR00418">
    <property type="entry name" value="thrS"/>
    <property type="match status" value="1"/>
</dbReference>
<evidence type="ECO:0000256" key="10">
    <source>
        <dbReference type="ARBA" id="ARBA00049515"/>
    </source>
</evidence>
<proteinExistence type="inferred from homology"/>
<gene>
    <name evidence="13" type="ORF">UU67_C0004G0008</name>
</gene>
<dbReference type="InterPro" id="IPR033728">
    <property type="entry name" value="ThrRS_core"/>
</dbReference>
<dbReference type="PROSITE" id="PS50862">
    <property type="entry name" value="AA_TRNA_LIGASE_II"/>
    <property type="match status" value="1"/>
</dbReference>
<dbReference type="PANTHER" id="PTHR11451:SF44">
    <property type="entry name" value="THREONINE--TRNA LIGASE, CHLOROPLASTIC_MITOCHONDRIAL 2"/>
    <property type="match status" value="1"/>
</dbReference>
<dbReference type="EMBL" id="LCBN01000004">
    <property type="protein sequence ID" value="KKS14250.1"/>
    <property type="molecule type" value="Genomic_DNA"/>
</dbReference>